<gene>
    <name evidence="2" type="ORF">O3P69_001087</name>
</gene>
<sequence>MNHEAARVKPSSEPRDNRPHASVLRYKKSRGRESSGREQVAEITLAGGVSCDTAYPALRNPYVEEQWEDKGRRAARSAVPPQSHLKPPEEDADGSEVDAPQCCTKQAFSVSLEGSEP</sequence>
<feature type="region of interest" description="Disordered" evidence="1">
    <location>
        <begin position="68"/>
        <end position="101"/>
    </location>
</feature>
<accession>A0AAW0UNI8</accession>
<keyword evidence="3" id="KW-1185">Reference proteome</keyword>
<comment type="caution">
    <text evidence="2">The sequence shown here is derived from an EMBL/GenBank/DDBJ whole genome shotgun (WGS) entry which is preliminary data.</text>
</comment>
<dbReference type="AlphaFoldDB" id="A0AAW0UNI8"/>
<dbReference type="Proteomes" id="UP001487740">
    <property type="component" value="Unassembled WGS sequence"/>
</dbReference>
<evidence type="ECO:0000313" key="3">
    <source>
        <dbReference type="Proteomes" id="UP001487740"/>
    </source>
</evidence>
<feature type="region of interest" description="Disordered" evidence="1">
    <location>
        <begin position="1"/>
        <end position="39"/>
    </location>
</feature>
<protein>
    <submittedName>
        <fullName evidence="2">Uncharacterized protein</fullName>
    </submittedName>
</protein>
<evidence type="ECO:0000256" key="1">
    <source>
        <dbReference type="SAM" id="MobiDB-lite"/>
    </source>
</evidence>
<dbReference type="EMBL" id="JARAKH010000008">
    <property type="protein sequence ID" value="KAK8401719.1"/>
    <property type="molecule type" value="Genomic_DNA"/>
</dbReference>
<evidence type="ECO:0000313" key="2">
    <source>
        <dbReference type="EMBL" id="KAK8401719.1"/>
    </source>
</evidence>
<organism evidence="2 3">
    <name type="scientific">Scylla paramamosain</name>
    <name type="common">Mud crab</name>
    <dbReference type="NCBI Taxonomy" id="85552"/>
    <lineage>
        <taxon>Eukaryota</taxon>
        <taxon>Metazoa</taxon>
        <taxon>Ecdysozoa</taxon>
        <taxon>Arthropoda</taxon>
        <taxon>Crustacea</taxon>
        <taxon>Multicrustacea</taxon>
        <taxon>Malacostraca</taxon>
        <taxon>Eumalacostraca</taxon>
        <taxon>Eucarida</taxon>
        <taxon>Decapoda</taxon>
        <taxon>Pleocyemata</taxon>
        <taxon>Brachyura</taxon>
        <taxon>Eubrachyura</taxon>
        <taxon>Portunoidea</taxon>
        <taxon>Portunidae</taxon>
        <taxon>Portuninae</taxon>
        <taxon>Scylla</taxon>
    </lineage>
</organism>
<proteinExistence type="predicted"/>
<reference evidence="2 3" key="1">
    <citation type="submission" date="2023-03" db="EMBL/GenBank/DDBJ databases">
        <title>High-quality genome of Scylla paramamosain provides insights in environmental adaptation.</title>
        <authorList>
            <person name="Zhang L."/>
        </authorList>
    </citation>
    <scope>NUCLEOTIDE SEQUENCE [LARGE SCALE GENOMIC DNA]</scope>
    <source>
        <strain evidence="2">LZ_2023a</strain>
        <tissue evidence="2">Muscle</tissue>
    </source>
</reference>
<name>A0AAW0UNI8_SCYPA</name>
<feature type="compositionally biased region" description="Basic and acidic residues" evidence="1">
    <location>
        <begin position="1"/>
        <end position="19"/>
    </location>
</feature>